<keyword evidence="1" id="KW-0949">S-adenosyl-L-methionine</keyword>
<evidence type="ECO:0000259" key="5">
    <source>
        <dbReference type="Pfam" id="PF04055"/>
    </source>
</evidence>
<organism evidence="6 7">
    <name type="scientific">Candidatus Desantisbacteria bacterium CG_4_10_14_0_8_um_filter_48_22</name>
    <dbReference type="NCBI Taxonomy" id="1974543"/>
    <lineage>
        <taxon>Bacteria</taxon>
        <taxon>Candidatus Desantisiibacteriota</taxon>
    </lineage>
</organism>
<dbReference type="InterPro" id="IPR058240">
    <property type="entry name" value="rSAM_sf"/>
</dbReference>
<keyword evidence="2" id="KW-0479">Metal-binding</keyword>
<dbReference type="Pfam" id="PF04055">
    <property type="entry name" value="Radical_SAM"/>
    <property type="match status" value="1"/>
</dbReference>
<keyword evidence="4" id="KW-0411">Iron-sulfur</keyword>
<dbReference type="InterPro" id="IPR013785">
    <property type="entry name" value="Aldolase_TIM"/>
</dbReference>
<dbReference type="GO" id="GO:0046872">
    <property type="term" value="F:metal ion binding"/>
    <property type="evidence" value="ECO:0007669"/>
    <property type="project" value="UniProtKB-KW"/>
</dbReference>
<dbReference type="SUPFAM" id="SSF102114">
    <property type="entry name" value="Radical SAM enzymes"/>
    <property type="match status" value="1"/>
</dbReference>
<dbReference type="GO" id="GO:0051536">
    <property type="term" value="F:iron-sulfur cluster binding"/>
    <property type="evidence" value="ECO:0007669"/>
    <property type="project" value="UniProtKB-KW"/>
</dbReference>
<dbReference type="AlphaFoldDB" id="A0A2M7SEI2"/>
<name>A0A2M7SEI2_9BACT</name>
<evidence type="ECO:0000256" key="2">
    <source>
        <dbReference type="ARBA" id="ARBA00022723"/>
    </source>
</evidence>
<evidence type="ECO:0000256" key="4">
    <source>
        <dbReference type="ARBA" id="ARBA00023014"/>
    </source>
</evidence>
<evidence type="ECO:0000256" key="1">
    <source>
        <dbReference type="ARBA" id="ARBA00022691"/>
    </source>
</evidence>
<evidence type="ECO:0000313" key="6">
    <source>
        <dbReference type="EMBL" id="PIZ17942.1"/>
    </source>
</evidence>
<keyword evidence="3" id="KW-0408">Iron</keyword>
<dbReference type="EMBL" id="PFMR01000062">
    <property type="protein sequence ID" value="PIZ17942.1"/>
    <property type="molecule type" value="Genomic_DNA"/>
</dbReference>
<protein>
    <submittedName>
        <fullName evidence="6">Radical SAM protein</fullName>
    </submittedName>
</protein>
<comment type="caution">
    <text evidence="6">The sequence shown here is derived from an EMBL/GenBank/DDBJ whole genome shotgun (WGS) entry which is preliminary data.</text>
</comment>
<dbReference type="Gene3D" id="3.20.20.70">
    <property type="entry name" value="Aldolase class I"/>
    <property type="match status" value="1"/>
</dbReference>
<accession>A0A2M7SEI2</accession>
<proteinExistence type="predicted"/>
<evidence type="ECO:0000313" key="7">
    <source>
        <dbReference type="Proteomes" id="UP000229307"/>
    </source>
</evidence>
<sequence>MNEYRYLELKAELLAEGIQASEEALSGVGNEYKEQNHGLFGWDFEDHVGTSLPDDFMLPDGTIVQFRKNSRSPYKVSGKGNNLTLSKGEEEICRAEWLPRPAYYNKETANNNKMVKIGQVGGGDCLFFCYQNYCSHFAGNEECLFCNLVSTLKTYDSVLKKKDTEDIGEVAGEAFSEGKVKHVLLTGGCFNHQKEIELVADIMKSIRKKTGFSRVPGTILPSPAKGEDEIKKYYDTGIQAIGFSMEIWDEKLYQAICPGKSKNTSRGTFVNSIETAVKIFGAGNVYGVFVMGLEPKRTFLEGVREITNMGANVVPFVWSPNPGSKLEGHRAPAGGWFVETTLEASEIVCNAGVPSGIENHCYKCDGNSLLHDALRLKGIE</sequence>
<reference evidence="7" key="1">
    <citation type="submission" date="2017-09" db="EMBL/GenBank/DDBJ databases">
        <title>Depth-based differentiation of microbial function through sediment-hosted aquifers and enrichment of novel symbionts in the deep terrestrial subsurface.</title>
        <authorList>
            <person name="Probst A.J."/>
            <person name="Ladd B."/>
            <person name="Jarett J.K."/>
            <person name="Geller-Mcgrath D.E."/>
            <person name="Sieber C.M.K."/>
            <person name="Emerson J.B."/>
            <person name="Anantharaman K."/>
            <person name="Thomas B.C."/>
            <person name="Malmstrom R."/>
            <person name="Stieglmeier M."/>
            <person name="Klingl A."/>
            <person name="Woyke T."/>
            <person name="Ryan C.M."/>
            <person name="Banfield J.F."/>
        </authorList>
    </citation>
    <scope>NUCLEOTIDE SEQUENCE [LARGE SCALE GENOMIC DNA]</scope>
</reference>
<dbReference type="NCBIfam" id="NF045502">
    <property type="entry name" value="variant_rSAM"/>
    <property type="match status" value="1"/>
</dbReference>
<feature type="domain" description="Radical SAM core" evidence="5">
    <location>
        <begin position="140"/>
        <end position="262"/>
    </location>
</feature>
<gene>
    <name evidence="6" type="ORF">COY52_02065</name>
</gene>
<dbReference type="InterPro" id="IPR007197">
    <property type="entry name" value="rSAM"/>
</dbReference>
<evidence type="ECO:0000256" key="3">
    <source>
        <dbReference type="ARBA" id="ARBA00023004"/>
    </source>
</evidence>
<dbReference type="GO" id="GO:0003824">
    <property type="term" value="F:catalytic activity"/>
    <property type="evidence" value="ECO:0007669"/>
    <property type="project" value="InterPro"/>
</dbReference>
<dbReference type="Proteomes" id="UP000229307">
    <property type="component" value="Unassembled WGS sequence"/>
</dbReference>